<dbReference type="OrthoDB" id="9796085at2"/>
<dbReference type="Proteomes" id="UP000243706">
    <property type="component" value="Chromosome 1"/>
</dbReference>
<evidence type="ECO:0000313" key="15">
    <source>
        <dbReference type="Proteomes" id="UP000652995"/>
    </source>
</evidence>
<evidence type="ECO:0000256" key="2">
    <source>
        <dbReference type="ARBA" id="ARBA00002204"/>
    </source>
</evidence>
<keyword evidence="9" id="KW-0823">Tryptophan catabolism</keyword>
<reference evidence="13 14" key="2">
    <citation type="submission" date="2017-06" db="EMBL/GenBank/DDBJ databases">
        <authorList>
            <consortium name="Pathogen Informatics"/>
        </authorList>
    </citation>
    <scope>NUCLEOTIDE SEQUENCE [LARGE SCALE GENOMIC DNA]</scope>
    <source>
        <strain evidence="13 14">NCTC13833</strain>
    </source>
</reference>
<comment type="catalytic activity">
    <reaction evidence="10">
        <text>N-formyl-L-kynurenine + H2O = L-kynurenine + formate + H(+)</text>
        <dbReference type="Rhea" id="RHEA:13009"/>
        <dbReference type="ChEBI" id="CHEBI:15377"/>
        <dbReference type="ChEBI" id="CHEBI:15378"/>
        <dbReference type="ChEBI" id="CHEBI:15740"/>
        <dbReference type="ChEBI" id="CHEBI:57959"/>
        <dbReference type="ChEBI" id="CHEBI:58629"/>
        <dbReference type="EC" id="3.5.1.9"/>
    </reaction>
</comment>
<dbReference type="KEGG" id="smus:C7J88_06425"/>
<dbReference type="GO" id="GO:0046872">
    <property type="term" value="F:metal ion binding"/>
    <property type="evidence" value="ECO:0007669"/>
    <property type="project" value="UniProtKB-KW"/>
</dbReference>
<evidence type="ECO:0000256" key="4">
    <source>
        <dbReference type="ARBA" id="ARBA00012930"/>
    </source>
</evidence>
<dbReference type="EC" id="3.5.1.9" evidence="4"/>
<dbReference type="FunFam" id="3.50.30.50:FF:000001">
    <property type="entry name" value="Kynurenine formamidase"/>
    <property type="match status" value="1"/>
</dbReference>
<reference evidence="15" key="3">
    <citation type="journal article" date="2019" name="Int. J. Syst. Evol. Microbiol.">
        <title>The Global Catalogue of Microorganisms (GCM) 10K type strain sequencing project: providing services to taxonomists for standard genome sequencing and annotation.</title>
        <authorList>
            <consortium name="The Broad Institute Genomics Platform"/>
            <consortium name="The Broad Institute Genome Sequencing Center for Infectious Disease"/>
            <person name="Wu L."/>
            <person name="Ma J."/>
        </authorList>
    </citation>
    <scope>NUCLEOTIDE SEQUENCE [LARGE SCALE GENOMIC DNA]</scope>
    <source>
        <strain evidence="15">CCM 4175</strain>
    </source>
</reference>
<comment type="cofactor">
    <cofactor evidence="1">
        <name>Zn(2+)</name>
        <dbReference type="ChEBI" id="CHEBI:29105"/>
    </cofactor>
</comment>
<dbReference type="InterPro" id="IPR007325">
    <property type="entry name" value="KFase/CYL"/>
</dbReference>
<dbReference type="SUPFAM" id="SSF102198">
    <property type="entry name" value="Putative cyclase"/>
    <property type="match status" value="1"/>
</dbReference>
<dbReference type="PANTHER" id="PTHR31118:SF32">
    <property type="entry name" value="KYNURENINE FORMAMIDASE"/>
    <property type="match status" value="1"/>
</dbReference>
<keyword evidence="6" id="KW-0479">Metal-binding</keyword>
<keyword evidence="8" id="KW-0862">Zinc</keyword>
<dbReference type="AlphaFoldDB" id="A0A240CAW0"/>
<evidence type="ECO:0000256" key="11">
    <source>
        <dbReference type="ARBA" id="ARBA00060547"/>
    </source>
</evidence>
<comment type="pathway">
    <text evidence="11">Amino-acid degradation; L-tryptophan degradation via kynurenine pathway; L-kynurenine from L-tryptophan: step 2/2.</text>
</comment>
<dbReference type="Proteomes" id="UP000652995">
    <property type="component" value="Unassembled WGS sequence"/>
</dbReference>
<dbReference type="RefSeq" id="WP_095117908.1">
    <property type="nucleotide sequence ID" value="NZ_BMCB01000013.1"/>
</dbReference>
<dbReference type="InterPro" id="IPR037175">
    <property type="entry name" value="KFase_sf"/>
</dbReference>
<evidence type="ECO:0000256" key="5">
    <source>
        <dbReference type="ARBA" id="ARBA00014889"/>
    </source>
</evidence>
<accession>A0A240CAW0</accession>
<dbReference type="EMBL" id="LT906464">
    <property type="protein sequence ID" value="SNW04376.1"/>
    <property type="molecule type" value="Genomic_DNA"/>
</dbReference>
<keyword evidence="7 13" id="KW-0378">Hydrolase</keyword>
<evidence type="ECO:0000256" key="7">
    <source>
        <dbReference type="ARBA" id="ARBA00022801"/>
    </source>
</evidence>
<proteinExistence type="predicted"/>
<evidence type="ECO:0000256" key="9">
    <source>
        <dbReference type="ARBA" id="ARBA00023079"/>
    </source>
</evidence>
<evidence type="ECO:0000256" key="6">
    <source>
        <dbReference type="ARBA" id="ARBA00022723"/>
    </source>
</evidence>
<evidence type="ECO:0000313" key="14">
    <source>
        <dbReference type="Proteomes" id="UP000243706"/>
    </source>
</evidence>
<comment type="subunit">
    <text evidence="3">Homodimer.</text>
</comment>
<dbReference type="GO" id="GO:0004061">
    <property type="term" value="F:arylformamidase activity"/>
    <property type="evidence" value="ECO:0007669"/>
    <property type="project" value="UniProtKB-EC"/>
</dbReference>
<sequence length="204" mass="22877">MWIDITHTLHEDVAPWPGDPAFKLQYFTTKKENGSANIAHISGSNHIGTHIDAAKHVSDNGWTADEIDIQRLIGDATILVFTDQTHITREDLERTHIEGTILLLKTRTVSQPTVFPNEITVLTKDAIDYLVTCGIQVVGVDVPSVDELDSETLDNHHQLAQHHMYHIENLRLDDVTEGQYRFIGLPLKIQGADAAYLRAVVEKK</sequence>
<name>A0A240CAW0_9STAP</name>
<dbReference type="GO" id="GO:0019441">
    <property type="term" value="P:L-tryptophan catabolic process to kynurenine"/>
    <property type="evidence" value="ECO:0007669"/>
    <property type="project" value="InterPro"/>
</dbReference>
<comment type="function">
    <text evidence="2">Catalyzes the hydrolysis of N-formyl-L-kynurenine to L-kynurenine, the second step in the kynurenine pathway of tryptophan degradation.</text>
</comment>
<evidence type="ECO:0000256" key="1">
    <source>
        <dbReference type="ARBA" id="ARBA00001947"/>
    </source>
</evidence>
<reference evidence="12" key="1">
    <citation type="journal article" date="2014" name="Int. J. Syst. Evol. Microbiol.">
        <title>Complete genome of a new Firmicutes species belonging to the dominant human colonic microbiota ('Ruminococcus bicirculans') reveals two chromosomes and a selective capacity to utilize plant glucans.</title>
        <authorList>
            <consortium name="NISC Comparative Sequencing Program"/>
            <person name="Wegmann U."/>
            <person name="Louis P."/>
            <person name="Goesmann A."/>
            <person name="Henrissat B."/>
            <person name="Duncan S.H."/>
            <person name="Flint H.J."/>
        </authorList>
    </citation>
    <scope>NUCLEOTIDE SEQUENCE</scope>
    <source>
        <strain evidence="12">CCM 4175</strain>
    </source>
</reference>
<reference evidence="12" key="4">
    <citation type="submission" date="2024-05" db="EMBL/GenBank/DDBJ databases">
        <authorList>
            <person name="Sun Q."/>
            <person name="Sedlacek I."/>
        </authorList>
    </citation>
    <scope>NUCLEOTIDE SEQUENCE</scope>
    <source>
        <strain evidence="12">CCM 4175</strain>
    </source>
</reference>
<evidence type="ECO:0000313" key="12">
    <source>
        <dbReference type="EMBL" id="GGA94838.1"/>
    </source>
</evidence>
<dbReference type="EMBL" id="BMCB01000013">
    <property type="protein sequence ID" value="GGA94838.1"/>
    <property type="molecule type" value="Genomic_DNA"/>
</dbReference>
<evidence type="ECO:0000256" key="8">
    <source>
        <dbReference type="ARBA" id="ARBA00022833"/>
    </source>
</evidence>
<dbReference type="PANTHER" id="PTHR31118">
    <property type="entry name" value="CYCLASE-LIKE PROTEIN 2"/>
    <property type="match status" value="1"/>
</dbReference>
<evidence type="ECO:0000256" key="10">
    <source>
        <dbReference type="ARBA" id="ARBA00048496"/>
    </source>
</evidence>
<keyword evidence="15" id="KW-1185">Reference proteome</keyword>
<gene>
    <name evidence="13" type="primary">kynB</name>
    <name evidence="12" type="ORF">GCM10007183_18740</name>
    <name evidence="13" type="ORF">SAMEA4412661_01958</name>
</gene>
<evidence type="ECO:0000313" key="13">
    <source>
        <dbReference type="EMBL" id="SNW04376.1"/>
    </source>
</evidence>
<protein>
    <recommendedName>
        <fullName evidence="5">Kynurenine formamidase</fullName>
        <ecNumber evidence="4">3.5.1.9</ecNumber>
    </recommendedName>
</protein>
<evidence type="ECO:0000256" key="3">
    <source>
        <dbReference type="ARBA" id="ARBA00011738"/>
    </source>
</evidence>
<dbReference type="Pfam" id="PF04199">
    <property type="entry name" value="Cyclase"/>
    <property type="match status" value="1"/>
</dbReference>
<dbReference type="Gene3D" id="3.50.30.50">
    <property type="entry name" value="Putative cyclase"/>
    <property type="match status" value="1"/>
</dbReference>
<organism evidence="13 14">
    <name type="scientific">Staphylococcus muscae</name>
    <dbReference type="NCBI Taxonomy" id="1294"/>
    <lineage>
        <taxon>Bacteria</taxon>
        <taxon>Bacillati</taxon>
        <taxon>Bacillota</taxon>
        <taxon>Bacilli</taxon>
        <taxon>Bacillales</taxon>
        <taxon>Staphylococcaceae</taxon>
        <taxon>Staphylococcus</taxon>
    </lineage>
</organism>